<dbReference type="Proteomes" id="UP000474565">
    <property type="component" value="Unassembled WGS sequence"/>
</dbReference>
<dbReference type="Pfam" id="PF21716">
    <property type="entry name" value="dnstrm_HI1420"/>
    <property type="match status" value="1"/>
</dbReference>
<sequence>MPDYHPYDFAAALVDAASIKTFLSEALQPGDMRYFSAALTIVGRSKGITELAVKTALPHEQIAAALTAPDNLRSATTCAILQAIGLQLHPSSAS</sequence>
<proteinExistence type="predicted"/>
<dbReference type="RefSeq" id="WP_161019759.1">
    <property type="nucleotide sequence ID" value="NZ_WWCP01000013.1"/>
</dbReference>
<evidence type="ECO:0000313" key="2">
    <source>
        <dbReference type="Proteomes" id="UP000474565"/>
    </source>
</evidence>
<dbReference type="NCBIfam" id="TIGR02684">
    <property type="entry name" value="dnstrm_HI1420"/>
    <property type="match status" value="1"/>
</dbReference>
<gene>
    <name evidence="1" type="ORF">GTP44_12935</name>
</gene>
<dbReference type="AlphaFoldDB" id="A0A6L8MJW1"/>
<reference evidence="1 2" key="1">
    <citation type="submission" date="2019-12" db="EMBL/GenBank/DDBJ databases">
        <title>Novel species isolated from a subtropical stream in China.</title>
        <authorList>
            <person name="Lu H."/>
        </authorList>
    </citation>
    <scope>NUCLEOTIDE SEQUENCE [LARGE SCALE GENOMIC DNA]</scope>
    <source>
        <strain evidence="1 2">FT50W</strain>
    </source>
</reference>
<organism evidence="1 2">
    <name type="scientific">Duganella lactea</name>
    <dbReference type="NCBI Taxonomy" id="2692173"/>
    <lineage>
        <taxon>Bacteria</taxon>
        <taxon>Pseudomonadati</taxon>
        <taxon>Pseudomonadota</taxon>
        <taxon>Betaproteobacteria</taxon>
        <taxon>Burkholderiales</taxon>
        <taxon>Oxalobacteraceae</taxon>
        <taxon>Telluria group</taxon>
        <taxon>Duganella</taxon>
    </lineage>
</organism>
<protein>
    <submittedName>
        <fullName evidence="1">Putative addiction module antidote protein</fullName>
    </submittedName>
</protein>
<comment type="caution">
    <text evidence="1">The sequence shown here is derived from an EMBL/GenBank/DDBJ whole genome shotgun (WGS) entry which is preliminary data.</text>
</comment>
<evidence type="ECO:0000313" key="1">
    <source>
        <dbReference type="EMBL" id="MYM82859.1"/>
    </source>
</evidence>
<accession>A0A6L8MJW1</accession>
<dbReference type="InterPro" id="IPR014057">
    <property type="entry name" value="HI1420"/>
</dbReference>
<dbReference type="EMBL" id="WWCP01000013">
    <property type="protein sequence ID" value="MYM82859.1"/>
    <property type="molecule type" value="Genomic_DNA"/>
</dbReference>
<name>A0A6L8MJW1_9BURK</name>